<evidence type="ECO:0000313" key="3">
    <source>
        <dbReference type="Proteomes" id="UP000765802"/>
    </source>
</evidence>
<dbReference type="Gene3D" id="3.90.550.10">
    <property type="entry name" value="Spore Coat Polysaccharide Biosynthesis Protein SpsA, Chain A"/>
    <property type="match status" value="1"/>
</dbReference>
<dbReference type="InterPro" id="IPR050834">
    <property type="entry name" value="Glycosyltransf_2"/>
</dbReference>
<keyword evidence="3" id="KW-1185">Reference proteome</keyword>
<dbReference type="EMBL" id="MBUA01000012">
    <property type="protein sequence ID" value="MBC6491025.1"/>
    <property type="molecule type" value="Genomic_DNA"/>
</dbReference>
<dbReference type="SUPFAM" id="SSF53448">
    <property type="entry name" value="Nucleotide-diphospho-sugar transferases"/>
    <property type="match status" value="1"/>
</dbReference>
<dbReference type="CDD" id="cd00761">
    <property type="entry name" value="Glyco_tranf_GTA_type"/>
    <property type="match status" value="1"/>
</dbReference>
<reference evidence="2 3" key="1">
    <citation type="submission" date="2016-07" db="EMBL/GenBank/DDBJ databases">
        <title>Genome analysis of Flavihumibacter stibioxidans YS-17.</title>
        <authorList>
            <person name="Shi K."/>
            <person name="Han Y."/>
            <person name="Wang G."/>
        </authorList>
    </citation>
    <scope>NUCLEOTIDE SEQUENCE [LARGE SCALE GENOMIC DNA]</scope>
    <source>
        <strain evidence="2 3">YS-17</strain>
    </source>
</reference>
<dbReference type="PANTHER" id="PTHR43685">
    <property type="entry name" value="GLYCOSYLTRANSFERASE"/>
    <property type="match status" value="1"/>
</dbReference>
<dbReference type="PANTHER" id="PTHR43685:SF11">
    <property type="entry name" value="GLYCOSYLTRANSFERASE TAGX-RELATED"/>
    <property type="match status" value="1"/>
</dbReference>
<dbReference type="InterPro" id="IPR029044">
    <property type="entry name" value="Nucleotide-diphossugar_trans"/>
</dbReference>
<proteinExistence type="predicted"/>
<evidence type="ECO:0000313" key="2">
    <source>
        <dbReference type="EMBL" id="MBC6491025.1"/>
    </source>
</evidence>
<dbReference type="Pfam" id="PF00535">
    <property type="entry name" value="Glycos_transf_2"/>
    <property type="match status" value="1"/>
</dbReference>
<protein>
    <recommendedName>
        <fullName evidence="1">Glycosyltransferase 2-like domain-containing protein</fullName>
    </recommendedName>
</protein>
<name>A0ABR7M7N0_9BACT</name>
<comment type="caution">
    <text evidence="2">The sequence shown here is derived from an EMBL/GenBank/DDBJ whole genome shotgun (WGS) entry which is preliminary data.</text>
</comment>
<gene>
    <name evidence="2" type="ORF">BC349_08285</name>
</gene>
<feature type="domain" description="Glycosyltransferase 2-like" evidence="1">
    <location>
        <begin position="6"/>
        <end position="138"/>
    </location>
</feature>
<organism evidence="2 3">
    <name type="scientific">Flavihumibacter stibioxidans</name>
    <dbReference type="NCBI Taxonomy" id="1834163"/>
    <lineage>
        <taxon>Bacteria</taxon>
        <taxon>Pseudomonadati</taxon>
        <taxon>Bacteroidota</taxon>
        <taxon>Chitinophagia</taxon>
        <taxon>Chitinophagales</taxon>
        <taxon>Chitinophagaceae</taxon>
        <taxon>Flavihumibacter</taxon>
    </lineage>
</organism>
<dbReference type="Proteomes" id="UP000765802">
    <property type="component" value="Unassembled WGS sequence"/>
</dbReference>
<sequence length="292" mass="33660">MKPFFSIIIPAFNSGKTISHTLESIEKQTFRDFEVIVVDDGSTDNTRQKVEKFGFVNYLWRINAGPGAARNFGARISKGRYLVFVDADDILLPWALSLYFQIISKVGEVSLFGGQVIAFSNQEHLKDLNEENRDIRVYSNYFEASKNGIFVGAGMLGIESGVFSQTGGFNEKEFVAEDIDLTYRIGNLPGFFFVNRPYIIGYREVADSLSRNPLRVYKGLRFVYAQVSEKKYPDDSYSRNSLAFILAQHSRSNSLALKKQGYYKEAFWLYKRNMLTNLRYLKFKYIIGFWFY</sequence>
<accession>A0ABR7M7N0</accession>
<evidence type="ECO:0000259" key="1">
    <source>
        <dbReference type="Pfam" id="PF00535"/>
    </source>
</evidence>
<dbReference type="RefSeq" id="WP_187256359.1">
    <property type="nucleotide sequence ID" value="NZ_JBHULF010000014.1"/>
</dbReference>
<dbReference type="InterPro" id="IPR001173">
    <property type="entry name" value="Glyco_trans_2-like"/>
</dbReference>